<dbReference type="InterPro" id="IPR001878">
    <property type="entry name" value="Znf_CCHC"/>
</dbReference>
<protein>
    <recommendedName>
        <fullName evidence="2">CCHC-type domain-containing protein</fullName>
    </recommendedName>
</protein>
<proteinExistence type="predicted"/>
<sequence>AIFHFARGLKDPRLCELVLGASPKTMAQALQEAVRMEAVMQIARPERVRVRQAEVLDEFQGGSEEVPGLQALSMRRQYRRGNPRPEIVCWRCDKQGHIAYSCPERPRRQSGNVR</sequence>
<dbReference type="SUPFAM" id="SSF57756">
    <property type="entry name" value="Retrovirus zinc finger-like domains"/>
    <property type="match status" value="1"/>
</dbReference>
<dbReference type="SMART" id="SM00343">
    <property type="entry name" value="ZnF_C2HC"/>
    <property type="match status" value="1"/>
</dbReference>
<evidence type="ECO:0000313" key="3">
    <source>
        <dbReference type="EMBL" id="JAG62078.1"/>
    </source>
</evidence>
<keyword evidence="1" id="KW-0863">Zinc-finger</keyword>
<feature type="non-terminal residue" evidence="3">
    <location>
        <position position="114"/>
    </location>
</feature>
<dbReference type="AlphaFoldDB" id="A0A0K8T964"/>
<name>A0A0K8T964_LYGHE</name>
<dbReference type="EMBL" id="GBRD01003743">
    <property type="protein sequence ID" value="JAG62078.1"/>
    <property type="molecule type" value="Transcribed_RNA"/>
</dbReference>
<dbReference type="Gene3D" id="4.10.60.10">
    <property type="entry name" value="Zinc finger, CCHC-type"/>
    <property type="match status" value="1"/>
</dbReference>
<organism evidence="3">
    <name type="scientific">Lygus hesperus</name>
    <name type="common">Western plant bug</name>
    <dbReference type="NCBI Taxonomy" id="30085"/>
    <lineage>
        <taxon>Eukaryota</taxon>
        <taxon>Metazoa</taxon>
        <taxon>Ecdysozoa</taxon>
        <taxon>Arthropoda</taxon>
        <taxon>Hexapoda</taxon>
        <taxon>Insecta</taxon>
        <taxon>Pterygota</taxon>
        <taxon>Neoptera</taxon>
        <taxon>Paraneoptera</taxon>
        <taxon>Hemiptera</taxon>
        <taxon>Heteroptera</taxon>
        <taxon>Panheteroptera</taxon>
        <taxon>Cimicomorpha</taxon>
        <taxon>Miridae</taxon>
        <taxon>Mirini</taxon>
        <taxon>Lygus</taxon>
    </lineage>
</organism>
<evidence type="ECO:0000256" key="1">
    <source>
        <dbReference type="PROSITE-ProRule" id="PRU00047"/>
    </source>
</evidence>
<dbReference type="PROSITE" id="PS50158">
    <property type="entry name" value="ZF_CCHC"/>
    <property type="match status" value="1"/>
</dbReference>
<feature type="domain" description="CCHC-type" evidence="2">
    <location>
        <begin position="89"/>
        <end position="104"/>
    </location>
</feature>
<feature type="non-terminal residue" evidence="3">
    <location>
        <position position="1"/>
    </location>
</feature>
<keyword evidence="1" id="KW-0479">Metal-binding</keyword>
<dbReference type="GO" id="GO:0003676">
    <property type="term" value="F:nucleic acid binding"/>
    <property type="evidence" value="ECO:0007669"/>
    <property type="project" value="InterPro"/>
</dbReference>
<evidence type="ECO:0000259" key="2">
    <source>
        <dbReference type="PROSITE" id="PS50158"/>
    </source>
</evidence>
<reference evidence="3" key="1">
    <citation type="submission" date="2014-09" db="EMBL/GenBank/DDBJ databases">
        <authorList>
            <person name="Magalhaes I.L.F."/>
            <person name="Oliveira U."/>
            <person name="Santos F.R."/>
            <person name="Vidigal T.H.D.A."/>
            <person name="Brescovit A.D."/>
            <person name="Santos A.J."/>
        </authorList>
    </citation>
    <scope>NUCLEOTIDE SEQUENCE</scope>
</reference>
<accession>A0A0K8T964</accession>
<dbReference type="GO" id="GO:0008270">
    <property type="term" value="F:zinc ion binding"/>
    <property type="evidence" value="ECO:0007669"/>
    <property type="project" value="UniProtKB-KW"/>
</dbReference>
<keyword evidence="1" id="KW-0862">Zinc</keyword>
<dbReference type="InterPro" id="IPR036875">
    <property type="entry name" value="Znf_CCHC_sf"/>
</dbReference>